<dbReference type="PANTHER" id="PTHR43053:SF4">
    <property type="entry name" value="MYOGENESIS-REGULATING GLYCOSIDASE"/>
    <property type="match status" value="1"/>
</dbReference>
<dbReference type="Gene3D" id="2.60.40.1180">
    <property type="entry name" value="Golgi alpha-mannosidase II"/>
    <property type="match status" value="2"/>
</dbReference>
<evidence type="ECO:0000259" key="7">
    <source>
        <dbReference type="Pfam" id="PF01055"/>
    </source>
</evidence>
<name>A0A8J3TEP7_9ACTN</name>
<protein>
    <recommendedName>
        <fullName evidence="5">alpha-D-xyloside xylohydrolase</fullName>
        <ecNumber evidence="5">3.2.1.177</ecNumber>
    </recommendedName>
</protein>
<dbReference type="FunFam" id="3.20.20.80:FF:000053">
    <property type="entry name" value="Alpha-xylosidase YicI"/>
    <property type="match status" value="1"/>
</dbReference>
<feature type="domain" description="Glycoside hydrolase family 31 TIM barrel" evidence="7">
    <location>
        <begin position="259"/>
        <end position="573"/>
    </location>
</feature>
<dbReference type="GO" id="GO:0061634">
    <property type="term" value="F:alpha-D-xyloside xylohydrolase"/>
    <property type="evidence" value="ECO:0007669"/>
    <property type="project" value="UniProtKB-EC"/>
</dbReference>
<evidence type="ECO:0000256" key="4">
    <source>
        <dbReference type="ARBA" id="ARBA00052064"/>
    </source>
</evidence>
<gene>
    <name evidence="10" type="ORF">Pme01_40490</name>
</gene>
<dbReference type="AlphaFoldDB" id="A0A8J3TEP7"/>
<dbReference type="CDD" id="cd14752">
    <property type="entry name" value="GH31_N"/>
    <property type="match status" value="1"/>
</dbReference>
<evidence type="ECO:0000259" key="8">
    <source>
        <dbReference type="Pfam" id="PF13802"/>
    </source>
</evidence>
<accession>A0A8J3TEP7</accession>
<proteinExistence type="inferred from homology"/>
<evidence type="ECO:0000313" key="10">
    <source>
        <dbReference type="EMBL" id="GII24452.1"/>
    </source>
</evidence>
<sequence length="779" mass="86030">MKFTDGYWMMRDGVRPLYPAEVRDVVAESASLTVHAPTRRITHRGDTLNTPVITVTCTSPMPDVIGVRISHLRGGRAAGPEFRIATEDCEPQVTSDDDTVTFTSGALGVRFSRGDRWGMEFLADGATLTSSGPKAMAALDTDDGGHYLREQLALDVDTHVYGLGERFGPLVKNGQVVDVWNADGGTSSEQAYKNVPFYLTDSGYGVFVNHPGAVSFEVGSEAVSRVQFSVPGQQLSYFVIYGPTPREILQKYTALTGRPALPPAWSFGLWLTTSFTTSYDEETVTGFISGMAERDIPLSVFHFDCFWMREFHWCDFRWDPATFPDPEGMLTRLKERGLRICVWINPYIAQRSALFSEGAAAGYLLRKPSGDVWQTDQWQAGMALVDFTNPAARDWYAGKLRALLDSGVDCFKSDFGERIPTDVAYFDDSDPYRMHNYYSYLYNETVFEVLRERHGDGGAVLFARSATAGSQQFPVHWGGDSESTFASMAESLRGGLSLAMSGFGFWSHDIGGFEGTPDPAVFIRWIPFGLLSSHSRLHGSGSYRVPWLFGDKAVEVLREYTRLKARLMPYLYAAALDAHRDGTPVMRPLVFEFPDDPACAYLDRQYLLGDNLLVAPVFSAEGDTSFYVPAGGWTDLRTGEVFSGPGWHRRRYALGELPLLVRPGSVIPMGARDDGPEYAYADGVTLRVYHPRDRQEITVAVPDPSGATAATFTVTRDWSTIVVERDGTPAPWRVLLVGESGDATVTGGRALPSNDGVLVEVDAVKRRCLIQLGPQPTDR</sequence>
<dbReference type="EC" id="3.2.1.177" evidence="5"/>
<evidence type="ECO:0000256" key="6">
    <source>
        <dbReference type="RuleBase" id="RU361185"/>
    </source>
</evidence>
<feature type="domain" description="Glycoside hydrolase family 31 N-terminal" evidence="8">
    <location>
        <begin position="55"/>
        <end position="216"/>
    </location>
</feature>
<dbReference type="GO" id="GO:0030246">
    <property type="term" value="F:carbohydrate binding"/>
    <property type="evidence" value="ECO:0007669"/>
    <property type="project" value="InterPro"/>
</dbReference>
<dbReference type="Gene3D" id="2.60.40.1760">
    <property type="entry name" value="glycosyl hydrolase (family 31)"/>
    <property type="match status" value="1"/>
</dbReference>
<evidence type="ECO:0000259" key="9">
    <source>
        <dbReference type="Pfam" id="PF21365"/>
    </source>
</evidence>
<dbReference type="Pfam" id="PF21365">
    <property type="entry name" value="Glyco_hydro_31_3rd"/>
    <property type="match status" value="1"/>
</dbReference>
<dbReference type="InterPro" id="IPR048395">
    <property type="entry name" value="Glyco_hydro_31_C"/>
</dbReference>
<dbReference type="SUPFAM" id="SSF74650">
    <property type="entry name" value="Galactose mutarotase-like"/>
    <property type="match status" value="1"/>
</dbReference>
<evidence type="ECO:0000256" key="2">
    <source>
        <dbReference type="ARBA" id="ARBA00022801"/>
    </source>
</evidence>
<comment type="catalytic activity">
    <reaction evidence="4">
        <text>Hydrolysis of terminal, non-reducing alpha-D-xylose residues with release of alpha-D-xylose.</text>
        <dbReference type="EC" id="3.2.1.177"/>
    </reaction>
</comment>
<dbReference type="NCBIfam" id="NF007940">
    <property type="entry name" value="PRK10658.1"/>
    <property type="match status" value="1"/>
</dbReference>
<dbReference type="Proteomes" id="UP000599074">
    <property type="component" value="Unassembled WGS sequence"/>
</dbReference>
<evidence type="ECO:0000256" key="5">
    <source>
        <dbReference type="ARBA" id="ARBA00066962"/>
    </source>
</evidence>
<reference evidence="10" key="1">
    <citation type="submission" date="2021-01" db="EMBL/GenBank/DDBJ databases">
        <title>Whole genome shotgun sequence of Planosporangium mesophilum NBRC 109066.</title>
        <authorList>
            <person name="Komaki H."/>
            <person name="Tamura T."/>
        </authorList>
    </citation>
    <scope>NUCLEOTIDE SEQUENCE</scope>
    <source>
        <strain evidence="10">NBRC 109066</strain>
    </source>
</reference>
<dbReference type="SUPFAM" id="SSF51445">
    <property type="entry name" value="(Trans)glycosidases"/>
    <property type="match status" value="1"/>
</dbReference>
<evidence type="ECO:0000256" key="3">
    <source>
        <dbReference type="ARBA" id="ARBA00023295"/>
    </source>
</evidence>
<dbReference type="PANTHER" id="PTHR43053">
    <property type="entry name" value="GLYCOSIDASE FAMILY 31"/>
    <property type="match status" value="1"/>
</dbReference>
<evidence type="ECO:0000256" key="1">
    <source>
        <dbReference type="ARBA" id="ARBA00007806"/>
    </source>
</evidence>
<dbReference type="InterPro" id="IPR025887">
    <property type="entry name" value="Glyco_hydro_31_N_dom"/>
</dbReference>
<dbReference type="InterPro" id="IPR000322">
    <property type="entry name" value="Glyco_hydro_31_TIM"/>
</dbReference>
<dbReference type="EMBL" id="BOON01000037">
    <property type="protein sequence ID" value="GII24452.1"/>
    <property type="molecule type" value="Genomic_DNA"/>
</dbReference>
<dbReference type="InterPro" id="IPR013780">
    <property type="entry name" value="Glyco_hydro_b"/>
</dbReference>
<comment type="caution">
    <text evidence="10">The sequence shown here is derived from an EMBL/GenBank/DDBJ whole genome shotgun (WGS) entry which is preliminary data.</text>
</comment>
<dbReference type="CDD" id="cd06593">
    <property type="entry name" value="GH31_xylosidase_YicI"/>
    <property type="match status" value="1"/>
</dbReference>
<organism evidence="10 11">
    <name type="scientific">Planosporangium mesophilum</name>
    <dbReference type="NCBI Taxonomy" id="689768"/>
    <lineage>
        <taxon>Bacteria</taxon>
        <taxon>Bacillati</taxon>
        <taxon>Actinomycetota</taxon>
        <taxon>Actinomycetes</taxon>
        <taxon>Micromonosporales</taxon>
        <taxon>Micromonosporaceae</taxon>
        <taxon>Planosporangium</taxon>
    </lineage>
</organism>
<keyword evidence="3 6" id="KW-0326">Glycosidase</keyword>
<dbReference type="SUPFAM" id="SSF51011">
    <property type="entry name" value="Glycosyl hydrolase domain"/>
    <property type="match status" value="1"/>
</dbReference>
<dbReference type="Pfam" id="PF01055">
    <property type="entry name" value="Glyco_hydro_31_2nd"/>
    <property type="match status" value="1"/>
</dbReference>
<dbReference type="Pfam" id="PF13802">
    <property type="entry name" value="Gal_mutarotas_2"/>
    <property type="match status" value="1"/>
</dbReference>
<comment type="similarity">
    <text evidence="1 6">Belongs to the glycosyl hydrolase 31 family.</text>
</comment>
<dbReference type="SUPFAM" id="SSF117125">
    <property type="entry name" value="Putative glucosidase YicI, C-terminal domain"/>
    <property type="match status" value="1"/>
</dbReference>
<dbReference type="RefSeq" id="WP_168116539.1">
    <property type="nucleotide sequence ID" value="NZ_BOON01000037.1"/>
</dbReference>
<dbReference type="InterPro" id="IPR011013">
    <property type="entry name" value="Gal_mutarotase_sf_dom"/>
</dbReference>
<dbReference type="GO" id="GO:0005975">
    <property type="term" value="P:carbohydrate metabolic process"/>
    <property type="evidence" value="ECO:0007669"/>
    <property type="project" value="InterPro"/>
</dbReference>
<feature type="domain" description="Glycosyl hydrolase family 31 C-terminal" evidence="9">
    <location>
        <begin position="582"/>
        <end position="667"/>
    </location>
</feature>
<dbReference type="InterPro" id="IPR050985">
    <property type="entry name" value="Alpha-glycosidase_related"/>
</dbReference>
<evidence type="ECO:0000313" key="11">
    <source>
        <dbReference type="Proteomes" id="UP000599074"/>
    </source>
</evidence>
<keyword evidence="2 6" id="KW-0378">Hydrolase</keyword>
<dbReference type="InterPro" id="IPR017853">
    <property type="entry name" value="GH"/>
</dbReference>
<keyword evidence="11" id="KW-1185">Reference proteome</keyword>
<dbReference type="Gene3D" id="3.20.20.80">
    <property type="entry name" value="Glycosidases"/>
    <property type="match status" value="1"/>
</dbReference>